<keyword evidence="1" id="KW-0472">Membrane</keyword>
<evidence type="ECO:0000256" key="1">
    <source>
        <dbReference type="SAM" id="Phobius"/>
    </source>
</evidence>
<comment type="caution">
    <text evidence="2">The sequence shown here is derived from an EMBL/GenBank/DDBJ whole genome shotgun (WGS) entry which is preliminary data.</text>
</comment>
<evidence type="ECO:0008006" key="4">
    <source>
        <dbReference type="Google" id="ProtNLM"/>
    </source>
</evidence>
<keyword evidence="3" id="KW-1185">Reference proteome</keyword>
<evidence type="ECO:0000313" key="2">
    <source>
        <dbReference type="EMBL" id="MDR6808186.1"/>
    </source>
</evidence>
<sequence length="131" mass="14750">MLTLYTIASLAFATVTLVGGGKWMLVRENRRLKRVLKTGREYEALILNAQPIRPSIFNTENIRLKVQILAERPLVVEFDYDASYPEWRELVTGKVIRVDVDPADPHNVLIIRKSARPSKPSSTSSGALLAF</sequence>
<name>A0ABU1R489_9BACT</name>
<accession>A0ABU1R489</accession>
<keyword evidence="1" id="KW-0812">Transmembrane</keyword>
<keyword evidence="1" id="KW-1133">Transmembrane helix</keyword>
<dbReference type="Proteomes" id="UP001264980">
    <property type="component" value="Unassembled WGS sequence"/>
</dbReference>
<proteinExistence type="predicted"/>
<organism evidence="2 3">
    <name type="scientific">Dyadobacter fermentans</name>
    <dbReference type="NCBI Taxonomy" id="94254"/>
    <lineage>
        <taxon>Bacteria</taxon>
        <taxon>Pseudomonadati</taxon>
        <taxon>Bacteroidota</taxon>
        <taxon>Cytophagia</taxon>
        <taxon>Cytophagales</taxon>
        <taxon>Spirosomataceae</taxon>
        <taxon>Dyadobacter</taxon>
    </lineage>
</organism>
<dbReference type="RefSeq" id="WP_309989515.1">
    <property type="nucleotide sequence ID" value="NZ_JAVDTI010000006.1"/>
</dbReference>
<dbReference type="EMBL" id="JAVDTI010000006">
    <property type="protein sequence ID" value="MDR6808186.1"/>
    <property type="molecule type" value="Genomic_DNA"/>
</dbReference>
<evidence type="ECO:0000313" key="3">
    <source>
        <dbReference type="Proteomes" id="UP001264980"/>
    </source>
</evidence>
<feature type="transmembrane region" description="Helical" evidence="1">
    <location>
        <begin position="6"/>
        <end position="25"/>
    </location>
</feature>
<protein>
    <recommendedName>
        <fullName evidence="4">DUF3592 domain-containing protein</fullName>
    </recommendedName>
</protein>
<gene>
    <name evidence="2" type="ORF">J2W84_005248</name>
</gene>
<reference evidence="2 3" key="1">
    <citation type="submission" date="2023-07" db="EMBL/GenBank/DDBJ databases">
        <title>Sorghum-associated microbial communities from plants grown in Nebraska, USA.</title>
        <authorList>
            <person name="Schachtman D."/>
        </authorList>
    </citation>
    <scope>NUCLEOTIDE SEQUENCE [LARGE SCALE GENOMIC DNA]</scope>
    <source>
        <strain evidence="2 3">BE57</strain>
    </source>
</reference>